<name>A0A9P1GVK7_9PEZI</name>
<dbReference type="AlphaFoldDB" id="A0A9P1GVK7"/>
<feature type="compositionally biased region" description="Low complexity" evidence="1">
    <location>
        <begin position="18"/>
        <end position="45"/>
    </location>
</feature>
<evidence type="ECO:0000313" key="4">
    <source>
        <dbReference type="Proteomes" id="UP000838763"/>
    </source>
</evidence>
<protein>
    <submittedName>
        <fullName evidence="3">Uncharacterized protein</fullName>
    </submittedName>
</protein>
<evidence type="ECO:0000256" key="1">
    <source>
        <dbReference type="SAM" id="MobiDB-lite"/>
    </source>
</evidence>
<evidence type="ECO:0000256" key="2">
    <source>
        <dbReference type="SAM" id="SignalP"/>
    </source>
</evidence>
<dbReference type="EMBL" id="CALLCH030000001">
    <property type="protein sequence ID" value="CAI4210807.1"/>
    <property type="molecule type" value="Genomic_DNA"/>
</dbReference>
<reference evidence="3" key="1">
    <citation type="submission" date="2022-11" db="EMBL/GenBank/DDBJ databases">
        <authorList>
            <person name="Scott C."/>
            <person name="Bruce N."/>
        </authorList>
    </citation>
    <scope>NUCLEOTIDE SEQUENCE</scope>
</reference>
<sequence length="129" mass="13016">MKAALFIFSTLLAGALAQEAPAQDPADSAPDVVVGAAPEPAPTEAAHTEGEAEHTDEAGTGVLPLSYRTSGAENEDEDEAPETTKTRRVSTTTRDSDDVAVKTDVPGSAGRVAMGALLPIAGAVAAFAL</sequence>
<dbReference type="Proteomes" id="UP000838763">
    <property type="component" value="Unassembled WGS sequence"/>
</dbReference>
<evidence type="ECO:0000313" key="3">
    <source>
        <dbReference type="EMBL" id="CAI4210807.1"/>
    </source>
</evidence>
<gene>
    <name evidence="3" type="ORF">PPNO1_LOCUS607</name>
</gene>
<proteinExistence type="predicted"/>
<organism evidence="3 4">
    <name type="scientific">Parascedosporium putredinis</name>
    <dbReference type="NCBI Taxonomy" id="1442378"/>
    <lineage>
        <taxon>Eukaryota</taxon>
        <taxon>Fungi</taxon>
        <taxon>Dikarya</taxon>
        <taxon>Ascomycota</taxon>
        <taxon>Pezizomycotina</taxon>
        <taxon>Sordariomycetes</taxon>
        <taxon>Hypocreomycetidae</taxon>
        <taxon>Microascales</taxon>
        <taxon>Microascaceae</taxon>
        <taxon>Parascedosporium</taxon>
    </lineage>
</organism>
<feature type="region of interest" description="Disordered" evidence="1">
    <location>
        <begin position="18"/>
        <end position="102"/>
    </location>
</feature>
<accession>A0A9P1GVK7</accession>
<keyword evidence="4" id="KW-1185">Reference proteome</keyword>
<keyword evidence="2" id="KW-0732">Signal</keyword>
<feature type="chain" id="PRO_5040231516" evidence="2">
    <location>
        <begin position="18"/>
        <end position="129"/>
    </location>
</feature>
<comment type="caution">
    <text evidence="3">The sequence shown here is derived from an EMBL/GenBank/DDBJ whole genome shotgun (WGS) entry which is preliminary data.</text>
</comment>
<feature type="compositionally biased region" description="Basic and acidic residues" evidence="1">
    <location>
        <begin position="46"/>
        <end position="57"/>
    </location>
</feature>
<feature type="signal peptide" evidence="2">
    <location>
        <begin position="1"/>
        <end position="17"/>
    </location>
</feature>